<feature type="region of interest" description="Disordered" evidence="1">
    <location>
        <begin position="36"/>
        <end position="61"/>
    </location>
</feature>
<evidence type="ECO:0000256" key="1">
    <source>
        <dbReference type="SAM" id="MobiDB-lite"/>
    </source>
</evidence>
<organism evidence="2 3">
    <name type="scientific">Catenaria anguillulae PL171</name>
    <dbReference type="NCBI Taxonomy" id="765915"/>
    <lineage>
        <taxon>Eukaryota</taxon>
        <taxon>Fungi</taxon>
        <taxon>Fungi incertae sedis</taxon>
        <taxon>Blastocladiomycota</taxon>
        <taxon>Blastocladiomycetes</taxon>
        <taxon>Blastocladiales</taxon>
        <taxon>Catenariaceae</taxon>
        <taxon>Catenaria</taxon>
    </lineage>
</organism>
<name>A0A1Y2HQM3_9FUNG</name>
<dbReference type="AlphaFoldDB" id="A0A1Y2HQM3"/>
<dbReference type="EMBL" id="MCFL01000015">
    <property type="protein sequence ID" value="ORZ36907.1"/>
    <property type="molecule type" value="Genomic_DNA"/>
</dbReference>
<evidence type="ECO:0000313" key="3">
    <source>
        <dbReference type="Proteomes" id="UP000193411"/>
    </source>
</evidence>
<reference evidence="2 3" key="1">
    <citation type="submission" date="2016-07" db="EMBL/GenBank/DDBJ databases">
        <title>Pervasive Adenine N6-methylation of Active Genes in Fungi.</title>
        <authorList>
            <consortium name="DOE Joint Genome Institute"/>
            <person name="Mondo S.J."/>
            <person name="Dannebaum R.O."/>
            <person name="Kuo R.C."/>
            <person name="Labutti K."/>
            <person name="Haridas S."/>
            <person name="Kuo A."/>
            <person name="Salamov A."/>
            <person name="Ahrendt S.R."/>
            <person name="Lipzen A."/>
            <person name="Sullivan W."/>
            <person name="Andreopoulos W.B."/>
            <person name="Clum A."/>
            <person name="Lindquist E."/>
            <person name="Daum C."/>
            <person name="Ramamoorthy G.K."/>
            <person name="Gryganskyi A."/>
            <person name="Culley D."/>
            <person name="Magnuson J.K."/>
            <person name="James T.Y."/>
            <person name="O'Malley M.A."/>
            <person name="Stajich J.E."/>
            <person name="Spatafora J.W."/>
            <person name="Visel A."/>
            <person name="Grigoriev I.V."/>
        </authorList>
    </citation>
    <scope>NUCLEOTIDE SEQUENCE [LARGE SCALE GENOMIC DNA]</scope>
    <source>
        <strain evidence="2 3">PL171</strain>
    </source>
</reference>
<keyword evidence="3" id="KW-1185">Reference proteome</keyword>
<evidence type="ECO:0000313" key="2">
    <source>
        <dbReference type="EMBL" id="ORZ36907.1"/>
    </source>
</evidence>
<proteinExistence type="predicted"/>
<comment type="caution">
    <text evidence="2">The sequence shown here is derived from an EMBL/GenBank/DDBJ whole genome shotgun (WGS) entry which is preliminary data.</text>
</comment>
<sequence length="61" mass="7130">MSVLVTPILPFIVSIMRASSFWHDVSRQRQLGAAGCPVRSHRREQEQDSRKRECFSHIVHR</sequence>
<dbReference type="Proteomes" id="UP000193411">
    <property type="component" value="Unassembled WGS sequence"/>
</dbReference>
<gene>
    <name evidence="2" type="ORF">BCR44DRAFT_1431971</name>
</gene>
<accession>A0A1Y2HQM3</accession>
<protein>
    <submittedName>
        <fullName evidence="2">Uncharacterized protein</fullName>
    </submittedName>
</protein>
<feature type="compositionally biased region" description="Basic and acidic residues" evidence="1">
    <location>
        <begin position="43"/>
        <end position="55"/>
    </location>
</feature>